<dbReference type="SUPFAM" id="SSF55874">
    <property type="entry name" value="ATPase domain of HSP90 chaperone/DNA topoisomerase II/histidine kinase"/>
    <property type="match status" value="1"/>
</dbReference>
<dbReference type="AlphaFoldDB" id="A0A845QCK0"/>
<dbReference type="Gene3D" id="3.30.565.10">
    <property type="entry name" value="Histidine kinase-like ATPase, C-terminal domain"/>
    <property type="match status" value="1"/>
</dbReference>
<feature type="transmembrane region" description="Helical" evidence="7">
    <location>
        <begin position="135"/>
        <end position="152"/>
    </location>
</feature>
<dbReference type="SMART" id="SM00388">
    <property type="entry name" value="HisKA"/>
    <property type="match status" value="1"/>
</dbReference>
<dbReference type="PANTHER" id="PTHR43711:SF26">
    <property type="entry name" value="SENSOR HISTIDINE KINASE RCSC"/>
    <property type="match status" value="1"/>
</dbReference>
<organism evidence="9 10">
    <name type="scientific">Pyruvatibacter mobilis</name>
    <dbReference type="NCBI Taxonomy" id="1712261"/>
    <lineage>
        <taxon>Bacteria</taxon>
        <taxon>Pseudomonadati</taxon>
        <taxon>Pseudomonadota</taxon>
        <taxon>Alphaproteobacteria</taxon>
        <taxon>Hyphomicrobiales</taxon>
        <taxon>Parvibaculaceae</taxon>
        <taxon>Pyruvatibacter</taxon>
    </lineage>
</organism>
<feature type="transmembrane region" description="Helical" evidence="7">
    <location>
        <begin position="78"/>
        <end position="98"/>
    </location>
</feature>
<protein>
    <recommendedName>
        <fullName evidence="2">histidine kinase</fullName>
        <ecNumber evidence="2">2.7.13.3</ecNumber>
    </recommendedName>
</protein>
<dbReference type="PRINTS" id="PR00344">
    <property type="entry name" value="BCTRLSENSOR"/>
</dbReference>
<dbReference type="InterPro" id="IPR004358">
    <property type="entry name" value="Sig_transdc_His_kin-like_C"/>
</dbReference>
<reference evidence="9 10" key="1">
    <citation type="journal article" date="2016" name="Int. J. Syst. Evol. Microbiol.">
        <title>Pyruvatibacter mobilis gen. nov., sp. nov., a marine bacterium from the culture broth of Picochlorum sp. 122.</title>
        <authorList>
            <person name="Wang G."/>
            <person name="Tang M."/>
            <person name="Wu H."/>
            <person name="Dai S."/>
            <person name="Li T."/>
            <person name="Chen C."/>
            <person name="He H."/>
            <person name="Fan J."/>
            <person name="Xiang W."/>
            <person name="Li X."/>
        </authorList>
    </citation>
    <scope>NUCLEOTIDE SEQUENCE [LARGE SCALE GENOMIC DNA]</scope>
    <source>
        <strain evidence="9 10">GYP-11</strain>
    </source>
</reference>
<keyword evidence="5" id="KW-0418">Kinase</keyword>
<evidence type="ECO:0000256" key="4">
    <source>
        <dbReference type="ARBA" id="ARBA00022679"/>
    </source>
</evidence>
<evidence type="ECO:0000259" key="8">
    <source>
        <dbReference type="PROSITE" id="PS50109"/>
    </source>
</evidence>
<keyword evidence="6" id="KW-0902">Two-component regulatory system</keyword>
<proteinExistence type="predicted"/>
<dbReference type="CDD" id="cd00082">
    <property type="entry name" value="HisKA"/>
    <property type="match status" value="1"/>
</dbReference>
<keyword evidence="7" id="KW-1133">Transmembrane helix</keyword>
<keyword evidence="4" id="KW-0808">Transferase</keyword>
<feature type="transmembrane region" description="Helical" evidence="7">
    <location>
        <begin position="53"/>
        <end position="72"/>
    </location>
</feature>
<comment type="caution">
    <text evidence="9">The sequence shown here is derived from an EMBL/GenBank/DDBJ whole genome shotgun (WGS) entry which is preliminary data.</text>
</comment>
<dbReference type="SMART" id="SM00387">
    <property type="entry name" value="HATPase_c"/>
    <property type="match status" value="1"/>
</dbReference>
<evidence type="ECO:0000313" key="10">
    <source>
        <dbReference type="Proteomes" id="UP000470384"/>
    </source>
</evidence>
<dbReference type="InterPro" id="IPR003594">
    <property type="entry name" value="HATPase_dom"/>
</dbReference>
<evidence type="ECO:0000256" key="2">
    <source>
        <dbReference type="ARBA" id="ARBA00012438"/>
    </source>
</evidence>
<dbReference type="RefSeq" id="WP_160588101.1">
    <property type="nucleotide sequence ID" value="NZ_BMHN01000001.1"/>
</dbReference>
<keyword evidence="3" id="KW-0597">Phosphoprotein</keyword>
<dbReference type="Proteomes" id="UP000470384">
    <property type="component" value="Unassembled WGS sequence"/>
</dbReference>
<dbReference type="EC" id="2.7.13.3" evidence="2"/>
<gene>
    <name evidence="9" type="ORF">GTQ45_10385</name>
</gene>
<evidence type="ECO:0000313" key="9">
    <source>
        <dbReference type="EMBL" id="NBG96139.1"/>
    </source>
</evidence>
<keyword evidence="10" id="KW-1185">Reference proteome</keyword>
<evidence type="ECO:0000256" key="6">
    <source>
        <dbReference type="ARBA" id="ARBA00023012"/>
    </source>
</evidence>
<comment type="catalytic activity">
    <reaction evidence="1">
        <text>ATP + protein L-histidine = ADP + protein N-phospho-L-histidine.</text>
        <dbReference type="EC" id="2.7.13.3"/>
    </reaction>
</comment>
<feature type="transmembrane region" description="Helical" evidence="7">
    <location>
        <begin position="110"/>
        <end position="129"/>
    </location>
</feature>
<dbReference type="InterPro" id="IPR005467">
    <property type="entry name" value="His_kinase_dom"/>
</dbReference>
<dbReference type="PANTHER" id="PTHR43711">
    <property type="entry name" value="TWO-COMPONENT HISTIDINE KINASE"/>
    <property type="match status" value="1"/>
</dbReference>
<dbReference type="PROSITE" id="PS50109">
    <property type="entry name" value="HIS_KIN"/>
    <property type="match status" value="1"/>
</dbReference>
<dbReference type="GeneID" id="300654850"/>
<dbReference type="Pfam" id="PF00512">
    <property type="entry name" value="HisKA"/>
    <property type="match status" value="1"/>
</dbReference>
<evidence type="ECO:0000256" key="5">
    <source>
        <dbReference type="ARBA" id="ARBA00022777"/>
    </source>
</evidence>
<dbReference type="EMBL" id="WXYQ01000006">
    <property type="protein sequence ID" value="NBG96139.1"/>
    <property type="molecule type" value="Genomic_DNA"/>
</dbReference>
<dbReference type="InterPro" id="IPR036097">
    <property type="entry name" value="HisK_dim/P_sf"/>
</dbReference>
<feature type="transmembrane region" description="Helical" evidence="7">
    <location>
        <begin position="157"/>
        <end position="175"/>
    </location>
</feature>
<keyword evidence="7" id="KW-0472">Membrane</keyword>
<dbReference type="InterPro" id="IPR003661">
    <property type="entry name" value="HisK_dim/P_dom"/>
</dbReference>
<dbReference type="GO" id="GO:0000155">
    <property type="term" value="F:phosphorelay sensor kinase activity"/>
    <property type="evidence" value="ECO:0007669"/>
    <property type="project" value="InterPro"/>
</dbReference>
<dbReference type="InterPro" id="IPR036890">
    <property type="entry name" value="HATPase_C_sf"/>
</dbReference>
<dbReference type="InterPro" id="IPR050736">
    <property type="entry name" value="Sensor_HK_Regulatory"/>
</dbReference>
<dbReference type="SUPFAM" id="SSF47384">
    <property type="entry name" value="Homodimeric domain of signal transducing histidine kinase"/>
    <property type="match status" value="1"/>
</dbReference>
<dbReference type="Gene3D" id="1.10.287.130">
    <property type="match status" value="1"/>
</dbReference>
<dbReference type="Pfam" id="PF02518">
    <property type="entry name" value="HATPase_c"/>
    <property type="match status" value="1"/>
</dbReference>
<accession>A0A845QCK0</accession>
<feature type="transmembrane region" description="Helical" evidence="7">
    <location>
        <begin position="181"/>
        <end position="200"/>
    </location>
</feature>
<dbReference type="OrthoDB" id="9813151at2"/>
<evidence type="ECO:0000256" key="3">
    <source>
        <dbReference type="ARBA" id="ARBA00022553"/>
    </source>
</evidence>
<keyword evidence="7" id="KW-0812">Transmembrane</keyword>
<name>A0A845QCK0_9HYPH</name>
<evidence type="ECO:0000256" key="1">
    <source>
        <dbReference type="ARBA" id="ARBA00000085"/>
    </source>
</evidence>
<evidence type="ECO:0000256" key="7">
    <source>
        <dbReference type="SAM" id="Phobius"/>
    </source>
</evidence>
<feature type="domain" description="Histidine kinase" evidence="8">
    <location>
        <begin position="248"/>
        <end position="469"/>
    </location>
</feature>
<sequence>MVGADASRHLTGQDGGGADASAAEIPVALTDDATLVATDDDLNEITRHALKPLSLFVIGGYSVLGIAHFFLLPPDIRAIMTALAAASVVSAALIYVLVKRGVVTRNHANWLMQYYGLVLLANSATHMVLSGEDYQAVKIGLIIACLGLFHLCTKHFWASYAVVLGTWFAVMEPMLPTPLALHYDFYLFNSTIVATIAFLVRRRAHSAAIRSQKQAVAREQATKQAMKRARIAEIVADHERAKQEFISNMSHELRTPLNAIIGFSEILDQEMFGPLGSDQNKDYVKEIHGSGQKLLTHLNDLLELSSISLVDDINDESTFHLDATIQRAVEIARARQHRPCVTVHVEDPGHPVILYTEERLLKNALIHLFANAIKFNKADGRVDVSTGITMANEPYVSVADTGRGMTQEQQRLALQPFWQHEGALSRDYEGIGLGLSITSAMADRLNARLEFRSEPGCGTTVTIYLPPQSLAGRDAQADDSRAIA</sequence>